<keyword evidence="2" id="KW-0863">Zinc-finger</keyword>
<accession>A0A922MJQ7</accession>
<dbReference type="InterPro" id="IPR003604">
    <property type="entry name" value="Matrin/U1-like-C_Znf_C2H2"/>
</dbReference>
<dbReference type="InterPro" id="IPR006561">
    <property type="entry name" value="DZF_dom"/>
</dbReference>
<dbReference type="SUPFAM" id="SSF57667">
    <property type="entry name" value="beta-beta-alpha zinc fingers"/>
    <property type="match status" value="3"/>
</dbReference>
<dbReference type="EMBL" id="JACEFF010000418">
    <property type="protein sequence ID" value="KAH9638037.1"/>
    <property type="molecule type" value="Genomic_DNA"/>
</dbReference>
<evidence type="ECO:0000259" key="5">
    <source>
        <dbReference type="PROSITE" id="PS51703"/>
    </source>
</evidence>
<comment type="caution">
    <text evidence="6">The sequence shown here is derived from an EMBL/GenBank/DDBJ whole genome shotgun (WGS) entry which is preliminary data.</text>
</comment>
<dbReference type="Proteomes" id="UP000814243">
    <property type="component" value="Unassembled WGS sequence"/>
</dbReference>
<dbReference type="Pfam" id="PF20965">
    <property type="entry name" value="DZF_C"/>
    <property type="match status" value="1"/>
</dbReference>
<dbReference type="FunFam" id="3.30.160.60:FF:002080">
    <property type="entry name" value="Zinc finger RNA-binding protein"/>
    <property type="match status" value="1"/>
</dbReference>
<dbReference type="InterPro" id="IPR043519">
    <property type="entry name" value="NT_sf"/>
</dbReference>
<evidence type="ECO:0000313" key="6">
    <source>
        <dbReference type="EMBL" id="KAH9638037.1"/>
    </source>
</evidence>
<protein>
    <recommendedName>
        <fullName evidence="5">DZF domain-containing protein</fullName>
    </recommendedName>
</protein>
<feature type="domain" description="DZF" evidence="5">
    <location>
        <begin position="526"/>
        <end position="872"/>
    </location>
</feature>
<dbReference type="Gene3D" id="1.10.1410.40">
    <property type="match status" value="1"/>
</dbReference>
<feature type="region of interest" description="Disordered" evidence="4">
    <location>
        <begin position="835"/>
        <end position="879"/>
    </location>
</feature>
<dbReference type="PANTHER" id="PTHR45762">
    <property type="entry name" value="ZINC FINGER RNA-BINDING PROTEIN"/>
    <property type="match status" value="1"/>
</dbReference>
<dbReference type="AlphaFoldDB" id="A0A922MJQ7"/>
<feature type="compositionally biased region" description="Acidic residues" evidence="4">
    <location>
        <begin position="379"/>
        <end position="388"/>
    </location>
</feature>
<dbReference type="SMART" id="SM00451">
    <property type="entry name" value="ZnF_U1"/>
    <property type="match status" value="3"/>
</dbReference>
<dbReference type="InterPro" id="IPR013087">
    <property type="entry name" value="Znf_C2H2_type"/>
</dbReference>
<evidence type="ECO:0000256" key="3">
    <source>
        <dbReference type="ARBA" id="ARBA00022833"/>
    </source>
</evidence>
<dbReference type="Pfam" id="PF12171">
    <property type="entry name" value="zf-C2H2_jaz"/>
    <property type="match status" value="1"/>
</dbReference>
<proteinExistence type="predicted"/>
<sequence>MMAANNYFGFTHGGTQYGAATASAAYGGQTGYAVAPAATAATYGTQRAAATGYDTAYQAAAATQGVILPAAAHAHAHAAAAAASAYDASKSAYYQQAAAAYPAAAPPQPQPTYDATAAKPAYSTPATYAQCTSMYAQGGARAGGGGAKAAYGGVYTATTAATSYPTQAYTATPAQPAKQPTNRGNTAYDTALYNAATMYVAQQNKTGGGTGWKNYNKTGVGAGQARRPKPPPKAQQLHYCDVCRISCAGPQTYKEHLEGQKHKKKEAAVKLAAAGAAAAAGRAAGGALRCELCDVTCTGADAYAAHVRGIKHQKVVKLHTMLGKPIPSTEPTKLSQAKKTVAGTPKIAFVASGGLSTVAGTTTKEPIPAQGDKDKDGDDKDDDADAEPEVQPVGQDYIEEIRGDDGKALSFNCKLCDCKFNDPNAKEMHMKGRRHRLQYKKKVQPDLEVKVKPSMHQRKLAEAKAQRMMVRDEMWARRRMHDGMEEDDRMYWEGGMEPWWGRGPVPPPMHHHHHTMGMPYGGVGRRPETSDDRHVLGKHAEIYPPDSQLQEIQRAVSHTEKALKSLSDALAEQAKPKGGAEEPRYKVELQAAEGAVSVSDGAVWVLVSLTSAVMREPADGGDIKRDDKDVLPRQKCLDALAALRHAKWFQVHRLTYTCAHSTHLLTTTCPLEANEDSDCLFLNPESLLSRALYFWLPRAFVTVPYVQARAATLQSCVIIIRVMRDLCRRIPNWTPLNPYAMELLVTGVMQSAGAALSPGEALRRVMEAVAGGLLLDHGPGLRDPCEKELNDALGNLPPQKREDLTASAQQFLRQIAFRQIHKVLDMEPLPKLKHATGAWKFPRKRRRSNTDTEPDTPNGEGKVVKTEEKMDASENPAKK</sequence>
<keyword evidence="1" id="KW-0479">Metal-binding</keyword>
<gene>
    <name evidence="6" type="ORF">HF086_014898</name>
</gene>
<dbReference type="GO" id="GO:0003727">
    <property type="term" value="F:single-stranded RNA binding"/>
    <property type="evidence" value="ECO:0007669"/>
    <property type="project" value="TreeGrafter"/>
</dbReference>
<dbReference type="PROSITE" id="PS00028">
    <property type="entry name" value="ZINC_FINGER_C2H2_1"/>
    <property type="match status" value="1"/>
</dbReference>
<evidence type="ECO:0000313" key="7">
    <source>
        <dbReference type="Proteomes" id="UP000814243"/>
    </source>
</evidence>
<dbReference type="Gene3D" id="3.30.460.10">
    <property type="entry name" value="Beta Polymerase, domain 2"/>
    <property type="match status" value="2"/>
</dbReference>
<dbReference type="PROSITE" id="PS51703">
    <property type="entry name" value="DZF"/>
    <property type="match status" value="1"/>
</dbReference>
<dbReference type="FunFam" id="3.30.160.60:FF:000210">
    <property type="entry name" value="Zinc finger RNA-binding protein 2"/>
    <property type="match status" value="1"/>
</dbReference>
<evidence type="ECO:0000256" key="2">
    <source>
        <dbReference type="ARBA" id="ARBA00022771"/>
    </source>
</evidence>
<dbReference type="SMART" id="SM00572">
    <property type="entry name" value="DZF"/>
    <property type="match status" value="1"/>
</dbReference>
<dbReference type="GO" id="GO:0071011">
    <property type="term" value="C:precatalytic spliceosome"/>
    <property type="evidence" value="ECO:0007669"/>
    <property type="project" value="TreeGrafter"/>
</dbReference>
<keyword evidence="3" id="KW-0862">Zinc</keyword>
<dbReference type="SMART" id="SM00355">
    <property type="entry name" value="ZnF_C2H2"/>
    <property type="match status" value="3"/>
</dbReference>
<feature type="compositionally biased region" description="Basic and acidic residues" evidence="4">
    <location>
        <begin position="862"/>
        <end position="879"/>
    </location>
</feature>
<dbReference type="Gene3D" id="3.30.160.60">
    <property type="entry name" value="Classic Zinc Finger"/>
    <property type="match status" value="3"/>
</dbReference>
<dbReference type="PANTHER" id="PTHR45762:SF3">
    <property type="entry name" value="ZINC-FINGER PROTEIN AT 72D, ISOFORM B"/>
    <property type="match status" value="1"/>
</dbReference>
<dbReference type="InterPro" id="IPR022755">
    <property type="entry name" value="Znf_C2H2_jaz"/>
</dbReference>
<evidence type="ECO:0000256" key="4">
    <source>
        <dbReference type="SAM" id="MobiDB-lite"/>
    </source>
</evidence>
<dbReference type="GO" id="GO:0003725">
    <property type="term" value="F:double-stranded RNA binding"/>
    <property type="evidence" value="ECO:0007669"/>
    <property type="project" value="TreeGrafter"/>
</dbReference>
<organism evidence="6 7">
    <name type="scientific">Spodoptera exigua</name>
    <name type="common">Beet armyworm</name>
    <name type="synonym">Noctua fulgens</name>
    <dbReference type="NCBI Taxonomy" id="7107"/>
    <lineage>
        <taxon>Eukaryota</taxon>
        <taxon>Metazoa</taxon>
        <taxon>Ecdysozoa</taxon>
        <taxon>Arthropoda</taxon>
        <taxon>Hexapoda</taxon>
        <taxon>Insecta</taxon>
        <taxon>Pterygota</taxon>
        <taxon>Neoptera</taxon>
        <taxon>Endopterygota</taxon>
        <taxon>Lepidoptera</taxon>
        <taxon>Glossata</taxon>
        <taxon>Ditrysia</taxon>
        <taxon>Noctuoidea</taxon>
        <taxon>Noctuidae</taxon>
        <taxon>Amphipyrinae</taxon>
        <taxon>Spodoptera</taxon>
    </lineage>
</organism>
<feature type="region of interest" description="Disordered" evidence="4">
    <location>
        <begin position="359"/>
        <end position="395"/>
    </location>
</feature>
<dbReference type="GO" id="GO:0008270">
    <property type="term" value="F:zinc ion binding"/>
    <property type="evidence" value="ECO:0007669"/>
    <property type="project" value="UniProtKB-KW"/>
</dbReference>
<evidence type="ECO:0000256" key="1">
    <source>
        <dbReference type="ARBA" id="ARBA00022723"/>
    </source>
</evidence>
<dbReference type="Pfam" id="PF12874">
    <property type="entry name" value="zf-met"/>
    <property type="match status" value="2"/>
</dbReference>
<name>A0A922MJQ7_SPOEX</name>
<dbReference type="InterPro" id="IPR036236">
    <property type="entry name" value="Znf_C2H2_sf"/>
</dbReference>
<dbReference type="InterPro" id="IPR049402">
    <property type="entry name" value="DZF_dom_C"/>
</dbReference>
<dbReference type="FunFam" id="1.10.1410.40:FF:000001">
    <property type="entry name" value="interleukin enhancer-binding factor 3 isoform X1"/>
    <property type="match status" value="1"/>
</dbReference>
<reference evidence="6" key="1">
    <citation type="journal article" date="2021" name="G3 (Bethesda)">
        <title>Genome and transcriptome analysis of the beet armyworm Spodoptera exigua reveals targets for pest control. .</title>
        <authorList>
            <person name="Simon S."/>
            <person name="Breeschoten T."/>
            <person name="Jansen H.J."/>
            <person name="Dirks R.P."/>
            <person name="Schranz M.E."/>
            <person name="Ros V.I.D."/>
        </authorList>
    </citation>
    <scope>NUCLEOTIDE SEQUENCE</scope>
    <source>
        <strain evidence="6">TB_SE_WUR_2020</strain>
    </source>
</reference>